<proteinExistence type="predicted"/>
<protein>
    <submittedName>
        <fullName evidence="1">Uncharacterized protein</fullName>
    </submittedName>
</protein>
<gene>
    <name evidence="1" type="ORF">SAMN02745857_00165</name>
</gene>
<dbReference type="AlphaFoldDB" id="A0A1W1WY54"/>
<dbReference type="Proteomes" id="UP000192761">
    <property type="component" value="Unassembled WGS sequence"/>
</dbReference>
<name>A0A1W1WY54_9NEIS</name>
<reference evidence="1 2" key="1">
    <citation type="submission" date="2017-04" db="EMBL/GenBank/DDBJ databases">
        <authorList>
            <person name="Afonso C.L."/>
            <person name="Miller P.J."/>
            <person name="Scott M.A."/>
            <person name="Spackman E."/>
            <person name="Goraichik I."/>
            <person name="Dimitrov K.M."/>
            <person name="Suarez D.L."/>
            <person name="Swayne D.E."/>
        </authorList>
    </citation>
    <scope>NUCLEOTIDE SEQUENCE [LARGE SCALE GENOMIC DNA]</scope>
    <source>
        <strain evidence="1 2">DSM 23236</strain>
    </source>
</reference>
<keyword evidence="2" id="KW-1185">Reference proteome</keyword>
<sequence>MKDDELVSTIAGHIRQYLAARPQSADTLEGIHQWWINWPTAPESPSVTLAALQQLEQAGVVMRVHVGGRDLWRAAR</sequence>
<evidence type="ECO:0000313" key="1">
    <source>
        <dbReference type="EMBL" id="SMC16358.1"/>
    </source>
</evidence>
<organism evidence="1 2">
    <name type="scientific">Andreprevotia lacus DSM 23236</name>
    <dbReference type="NCBI Taxonomy" id="1121001"/>
    <lineage>
        <taxon>Bacteria</taxon>
        <taxon>Pseudomonadati</taxon>
        <taxon>Pseudomonadota</taxon>
        <taxon>Betaproteobacteria</taxon>
        <taxon>Neisseriales</taxon>
        <taxon>Chitinibacteraceae</taxon>
        <taxon>Andreprevotia</taxon>
    </lineage>
</organism>
<accession>A0A1W1WY54</accession>
<evidence type="ECO:0000313" key="2">
    <source>
        <dbReference type="Proteomes" id="UP000192761"/>
    </source>
</evidence>
<dbReference type="EMBL" id="FWXD01000001">
    <property type="protein sequence ID" value="SMC16358.1"/>
    <property type="molecule type" value="Genomic_DNA"/>
</dbReference>